<evidence type="ECO:0000313" key="13">
    <source>
        <dbReference type="EMBL" id="CEG60161.1"/>
    </source>
</evidence>
<reference evidence="15" key="1">
    <citation type="submission" date="2014-09" db="EMBL/GenBank/DDBJ databases">
        <authorList>
            <person name="Gomez-Valero L."/>
        </authorList>
    </citation>
    <scope>NUCLEOTIDE SEQUENCE [LARGE SCALE GENOMIC DNA]</scope>
    <source>
        <strain evidence="15">ATCC33218</strain>
    </source>
</reference>
<feature type="domain" description="PDZ" evidence="12">
    <location>
        <begin position="223"/>
        <end position="254"/>
    </location>
</feature>
<evidence type="ECO:0000256" key="4">
    <source>
        <dbReference type="ARBA" id="ARBA00022670"/>
    </source>
</evidence>
<organism evidence="13 15">
    <name type="scientific">Legionella micdadei</name>
    <name type="common">Tatlockia micdadei</name>
    <dbReference type="NCBI Taxonomy" id="451"/>
    <lineage>
        <taxon>Bacteria</taxon>
        <taxon>Pseudomonadati</taxon>
        <taxon>Pseudomonadota</taxon>
        <taxon>Gammaproteobacteria</taxon>
        <taxon>Legionellales</taxon>
        <taxon>Legionellaceae</taxon>
        <taxon>Legionella</taxon>
    </lineage>
</organism>
<keyword evidence="11" id="KW-0479">Metal-binding</keyword>
<evidence type="ECO:0000256" key="1">
    <source>
        <dbReference type="ARBA" id="ARBA00001947"/>
    </source>
</evidence>
<reference evidence="13" key="2">
    <citation type="submission" date="2014-09" db="EMBL/GenBank/DDBJ databases">
        <authorList>
            <person name="GOMEZ-VALERO Laura"/>
        </authorList>
    </citation>
    <scope>NUCLEOTIDE SEQUENCE</scope>
    <source>
        <strain evidence="13">ATCC33218</strain>
    </source>
</reference>
<evidence type="ECO:0000256" key="5">
    <source>
        <dbReference type="ARBA" id="ARBA00022692"/>
    </source>
</evidence>
<keyword evidence="10 11" id="KW-0472">Membrane</keyword>
<dbReference type="Pfam" id="PF02163">
    <property type="entry name" value="Peptidase_M50"/>
    <property type="match status" value="1"/>
</dbReference>
<dbReference type="PANTHER" id="PTHR42837">
    <property type="entry name" value="REGULATOR OF SIGMA-E PROTEASE RSEP"/>
    <property type="match status" value="1"/>
</dbReference>
<reference evidence="14 16" key="3">
    <citation type="submission" date="2016-10" db="EMBL/GenBank/DDBJ databases">
        <authorList>
            <person name="Varghese N."/>
            <person name="Submissions S."/>
        </authorList>
    </citation>
    <scope>NUCLEOTIDE SEQUENCE [LARGE SCALE GENOMIC DNA]</scope>
    <source>
        <strain evidence="14 16">ATCC 33218</strain>
    </source>
</reference>
<dbReference type="CDD" id="cd23081">
    <property type="entry name" value="cpPDZ_EcRseP-like"/>
    <property type="match status" value="1"/>
</dbReference>
<evidence type="ECO:0000313" key="15">
    <source>
        <dbReference type="Proteomes" id="UP000032414"/>
    </source>
</evidence>
<dbReference type="InterPro" id="IPR004387">
    <property type="entry name" value="Pept_M50_Zn"/>
</dbReference>
<dbReference type="AlphaFoldDB" id="A0A098GFA0"/>
<dbReference type="EMBL" id="LN614830">
    <property type="protein sequence ID" value="CEG60161.1"/>
    <property type="molecule type" value="Genomic_DNA"/>
</dbReference>
<dbReference type="Gene3D" id="2.30.42.10">
    <property type="match status" value="2"/>
</dbReference>
<dbReference type="Proteomes" id="UP000182998">
    <property type="component" value="Unassembled WGS sequence"/>
</dbReference>
<keyword evidence="5 11" id="KW-0812">Transmembrane</keyword>
<feature type="transmembrane region" description="Helical" evidence="11">
    <location>
        <begin position="95"/>
        <end position="119"/>
    </location>
</feature>
<dbReference type="GO" id="GO:0004222">
    <property type="term" value="F:metalloendopeptidase activity"/>
    <property type="evidence" value="ECO:0007669"/>
    <property type="project" value="InterPro"/>
</dbReference>
<keyword evidence="16" id="KW-1185">Reference proteome</keyword>
<evidence type="ECO:0000313" key="16">
    <source>
        <dbReference type="Proteomes" id="UP000182998"/>
    </source>
</evidence>
<comment type="subcellular location">
    <subcellularLocation>
        <location evidence="2">Membrane</location>
        <topology evidence="2">Multi-pass membrane protein</topology>
    </subcellularLocation>
</comment>
<dbReference type="GO" id="GO:0046872">
    <property type="term" value="F:metal ion binding"/>
    <property type="evidence" value="ECO:0007669"/>
    <property type="project" value="UniProtKB-KW"/>
</dbReference>
<dbReference type="KEGG" id="tmc:LMI_0840"/>
<keyword evidence="6 11" id="KW-0378">Hydrolase</keyword>
<evidence type="ECO:0000256" key="8">
    <source>
        <dbReference type="ARBA" id="ARBA00022989"/>
    </source>
</evidence>
<dbReference type="Pfam" id="PF17820">
    <property type="entry name" value="PDZ_6"/>
    <property type="match status" value="1"/>
</dbReference>
<dbReference type="SUPFAM" id="SSF50156">
    <property type="entry name" value="PDZ domain-like"/>
    <property type="match status" value="2"/>
</dbReference>
<dbReference type="RefSeq" id="WP_045098620.1">
    <property type="nucleotide sequence ID" value="NZ_CP020614.1"/>
</dbReference>
<protein>
    <recommendedName>
        <fullName evidence="11">Zinc metalloprotease</fullName>
        <ecNumber evidence="11">3.4.24.-</ecNumber>
    </recommendedName>
</protein>
<keyword evidence="8 11" id="KW-1133">Transmembrane helix</keyword>
<keyword evidence="9 11" id="KW-0482">Metalloprotease</keyword>
<dbReference type="PROSITE" id="PS50106">
    <property type="entry name" value="PDZ"/>
    <property type="match status" value="1"/>
</dbReference>
<dbReference type="NCBIfam" id="TIGR00054">
    <property type="entry name" value="RIP metalloprotease RseP"/>
    <property type="match status" value="1"/>
</dbReference>
<dbReference type="InterPro" id="IPR041489">
    <property type="entry name" value="PDZ_6"/>
</dbReference>
<proteinExistence type="inferred from homology"/>
<dbReference type="PATRIC" id="fig|451.8.peg.404"/>
<dbReference type="SMART" id="SM00228">
    <property type="entry name" value="PDZ"/>
    <property type="match status" value="2"/>
</dbReference>
<evidence type="ECO:0000313" key="14">
    <source>
        <dbReference type="EMBL" id="SCY64300.1"/>
    </source>
</evidence>
<keyword evidence="7 11" id="KW-0862">Zinc</keyword>
<evidence type="ECO:0000256" key="2">
    <source>
        <dbReference type="ARBA" id="ARBA00004141"/>
    </source>
</evidence>
<dbReference type="PANTHER" id="PTHR42837:SF2">
    <property type="entry name" value="MEMBRANE METALLOPROTEASE ARASP2, CHLOROPLASTIC-RELATED"/>
    <property type="match status" value="1"/>
</dbReference>
<dbReference type="GO" id="GO:0016020">
    <property type="term" value="C:membrane"/>
    <property type="evidence" value="ECO:0007669"/>
    <property type="project" value="UniProtKB-SubCell"/>
</dbReference>
<dbReference type="STRING" id="451.B6N58_11235"/>
<accession>A0A098GFA0</accession>
<dbReference type="OrthoDB" id="9782003at2"/>
<name>A0A098GFA0_LEGMI</name>
<evidence type="ECO:0000256" key="11">
    <source>
        <dbReference type="RuleBase" id="RU362031"/>
    </source>
</evidence>
<feature type="transmembrane region" description="Helical" evidence="11">
    <location>
        <begin position="374"/>
        <end position="396"/>
    </location>
</feature>
<evidence type="ECO:0000256" key="3">
    <source>
        <dbReference type="ARBA" id="ARBA00007931"/>
    </source>
</evidence>
<evidence type="ECO:0000256" key="7">
    <source>
        <dbReference type="ARBA" id="ARBA00022833"/>
    </source>
</evidence>
<dbReference type="HOGENOM" id="CLU_025778_0_2_6"/>
<dbReference type="CDD" id="cd06163">
    <property type="entry name" value="S2P-M50_PDZ_RseP-like"/>
    <property type="match status" value="1"/>
</dbReference>
<evidence type="ECO:0000256" key="10">
    <source>
        <dbReference type="ARBA" id="ARBA00023136"/>
    </source>
</evidence>
<dbReference type="Proteomes" id="UP000032414">
    <property type="component" value="Chromosome I"/>
</dbReference>
<dbReference type="EC" id="3.4.24.-" evidence="11"/>
<dbReference type="GO" id="GO:0006508">
    <property type="term" value="P:proteolysis"/>
    <property type="evidence" value="ECO:0007669"/>
    <property type="project" value="UniProtKB-KW"/>
</dbReference>
<keyword evidence="4 14" id="KW-0645">Protease</keyword>
<comment type="similarity">
    <text evidence="3 11">Belongs to the peptidase M50B family.</text>
</comment>
<gene>
    <name evidence="13" type="ORF">LMI_0840</name>
    <name evidence="14" type="ORF">SAMN02982997_02346</name>
</gene>
<dbReference type="InterPro" id="IPR008915">
    <property type="entry name" value="Peptidase_M50"/>
</dbReference>
<evidence type="ECO:0000256" key="6">
    <source>
        <dbReference type="ARBA" id="ARBA00022801"/>
    </source>
</evidence>
<dbReference type="InterPro" id="IPR001478">
    <property type="entry name" value="PDZ"/>
</dbReference>
<evidence type="ECO:0000256" key="9">
    <source>
        <dbReference type="ARBA" id="ARBA00023049"/>
    </source>
</evidence>
<dbReference type="EMBL" id="FMVN01000012">
    <property type="protein sequence ID" value="SCY64300.1"/>
    <property type="molecule type" value="Genomic_DNA"/>
</dbReference>
<comment type="cofactor">
    <cofactor evidence="1 11">
        <name>Zn(2+)</name>
        <dbReference type="ChEBI" id="CHEBI:29105"/>
    </cofactor>
</comment>
<sequence length="450" mass="49411">MVTTLLYFFLALLLLITVHEYGHFLVARLCGVKVLRFSFGFGKVLARWRDKQGTEYAWSLFPLGGYVKMLDEAEGEVPAHERHLAFNTKSVWSRIAIIVAGPLFNFIFAFVALWLVLVIGIQSLAPMIDGVKPGSIAATAGLTPKQEILALDGKKITSWRDFQFALMPLLGSDTTVPLTVKSLENGQMKTVFLPLAHWELDTKKPDPLNSLGINPFIPRIPPVIGEVVDDSPAKAAGLQRGDVIAKINGKPIDDWLELVEYVKRHPGEQLSLVIKRQGQEQIVNLPIGTKLNEGQQEGFLGLRSEKMDWPKQWLRTQRLSPLQAVSTAFYQTTELTGATFSLIGRFITGKLALQSISGPVGIAQGAGESGRSGLTYYLSFLALVSISLGVLNLLPIPMLDGGHLLYCVIEVIRGRPLPDNVKSVGIYLGLMVLMGLMLLALSNDISRLTN</sequence>
<feature type="transmembrane region" description="Helical" evidence="11">
    <location>
        <begin position="424"/>
        <end position="441"/>
    </location>
</feature>
<dbReference type="InterPro" id="IPR036034">
    <property type="entry name" value="PDZ_sf"/>
</dbReference>
<evidence type="ECO:0000259" key="12">
    <source>
        <dbReference type="PROSITE" id="PS50106"/>
    </source>
</evidence>